<proteinExistence type="predicted"/>
<evidence type="ECO:0000256" key="2">
    <source>
        <dbReference type="SAM" id="SignalP"/>
    </source>
</evidence>
<evidence type="ECO:0000313" key="4">
    <source>
        <dbReference type="Proteomes" id="UP000279600"/>
    </source>
</evidence>
<protein>
    <recommendedName>
        <fullName evidence="5">Membrane metalloprotease</fullName>
    </recommendedName>
</protein>
<organism evidence="3 4">
    <name type="scientific">Nonlabens ponticola</name>
    <dbReference type="NCBI Taxonomy" id="2496866"/>
    <lineage>
        <taxon>Bacteria</taxon>
        <taxon>Pseudomonadati</taxon>
        <taxon>Bacteroidota</taxon>
        <taxon>Flavobacteriia</taxon>
        <taxon>Flavobacteriales</taxon>
        <taxon>Flavobacteriaceae</taxon>
        <taxon>Nonlabens</taxon>
    </lineage>
</organism>
<dbReference type="AlphaFoldDB" id="A0A3S9N0H9"/>
<dbReference type="EMBL" id="CP034549">
    <property type="protein sequence ID" value="AZQ44930.1"/>
    <property type="molecule type" value="Genomic_DNA"/>
</dbReference>
<feature type="signal peptide" evidence="2">
    <location>
        <begin position="1"/>
        <end position="22"/>
    </location>
</feature>
<feature type="compositionally biased region" description="Low complexity" evidence="1">
    <location>
        <begin position="21"/>
        <end position="33"/>
    </location>
</feature>
<evidence type="ECO:0000313" key="3">
    <source>
        <dbReference type="EMBL" id="AZQ44930.1"/>
    </source>
</evidence>
<reference evidence="3 4" key="1">
    <citation type="submission" date="2018-12" db="EMBL/GenBank/DDBJ databases">
        <title>Complete genome of Nonlabens sp. MJ115.</title>
        <authorList>
            <person name="Choi H.S."/>
            <person name="Jung J."/>
        </authorList>
    </citation>
    <scope>NUCLEOTIDE SEQUENCE [LARGE SCALE GENOMIC DNA]</scope>
    <source>
        <strain evidence="3 4">MJ115</strain>
    </source>
</reference>
<keyword evidence="2" id="KW-0732">Signal</keyword>
<dbReference type="KEGG" id="noj:EJ995_12100"/>
<dbReference type="OrthoDB" id="1121673at2"/>
<sequence>MKRSLYYIALMFVICIASCSSDESSSTDDMVGVGDDDGGDGSIPNNARSTGASAAELLTTADFDQLVIEAIYLNGAEPRSASLDNLEDFLEARLNKPDGIQIIERNIQVENEDSYTIDEIAQIEEDNRTQFNTENAIAVSVIFANRPNAANQGNSVVLGTAYRNTSLVMFQETIEEFSGGVGQPSRVVLESTVYNHEFGHIMGLVNLGTPLQSDHEDANNPKHCDVDGCLMFFEVNGGNILDLMGLSSVPEFDSQCLADLRANGGR</sequence>
<evidence type="ECO:0000256" key="1">
    <source>
        <dbReference type="SAM" id="MobiDB-lite"/>
    </source>
</evidence>
<dbReference type="Proteomes" id="UP000279600">
    <property type="component" value="Chromosome"/>
</dbReference>
<keyword evidence="4" id="KW-1185">Reference proteome</keyword>
<dbReference type="RefSeq" id="WP_126448645.1">
    <property type="nucleotide sequence ID" value="NZ_CP034549.1"/>
</dbReference>
<feature type="region of interest" description="Disordered" evidence="1">
    <location>
        <begin position="21"/>
        <end position="44"/>
    </location>
</feature>
<name>A0A3S9N0H9_9FLAO</name>
<gene>
    <name evidence="3" type="ORF">EJ995_12100</name>
</gene>
<accession>A0A3S9N0H9</accession>
<feature type="chain" id="PRO_5019414421" description="Membrane metalloprotease" evidence="2">
    <location>
        <begin position="23"/>
        <end position="266"/>
    </location>
</feature>
<evidence type="ECO:0008006" key="5">
    <source>
        <dbReference type="Google" id="ProtNLM"/>
    </source>
</evidence>